<dbReference type="InterPro" id="IPR001227">
    <property type="entry name" value="Ac_transferase_dom_sf"/>
</dbReference>
<name>A0ABY4C9D7_9BACT</name>
<evidence type="ECO:0000259" key="5">
    <source>
        <dbReference type="SMART" id="SM00827"/>
    </source>
</evidence>
<dbReference type="PANTHER" id="PTHR42681:SF1">
    <property type="entry name" value="MALONYL-COA-ACYL CARRIER PROTEIN TRANSACYLASE, MITOCHONDRIAL"/>
    <property type="match status" value="1"/>
</dbReference>
<dbReference type="SUPFAM" id="SSF52151">
    <property type="entry name" value="FabD/lysophospholipase-like"/>
    <property type="match status" value="1"/>
</dbReference>
<dbReference type="InterPro" id="IPR050858">
    <property type="entry name" value="Mal-CoA-ACP_Trans/PKS_FabD"/>
</dbReference>
<protein>
    <recommendedName>
        <fullName evidence="1">[acyl-carrier-protein] S-malonyltransferase</fullName>
        <ecNumber evidence="1">2.3.1.39</ecNumber>
    </recommendedName>
</protein>
<dbReference type="Gene3D" id="3.30.70.250">
    <property type="entry name" value="Malonyl-CoA ACP transacylase, ACP-binding"/>
    <property type="match status" value="1"/>
</dbReference>
<sequence length="302" mass="34372">MVAYLFPGLNALLRRTDRHRFTHLPEVQSYFSRAEKVILERFGQKISFTEFLELPTEQVYSLKNISIAAVAICCIQVGVAEKLREKMGDPHWVMGCSLGDLARAVFVGCYTFEDLVYNHLRFTGHIDGIDSIGRNIGVLAPHLAPFEFNDYQWFEDQGVDVSILTPRFLNISGRFDDLAKVEKRAEDKNWNIINILNYPVHSRYILPYVLAVKSEFNLVETKAPRIPIFSSVSARAISETEIIKEEFLLCITQAVQWSKAIQSLVHDKGISKFVNIGPCRSLTGLMRDIPVEVETVEAYQLL</sequence>
<dbReference type="InterPro" id="IPR016035">
    <property type="entry name" value="Acyl_Trfase/lysoPLipase"/>
</dbReference>
<evidence type="ECO:0000313" key="6">
    <source>
        <dbReference type="EMBL" id="UOF01344.1"/>
    </source>
</evidence>
<organism evidence="6 7">
    <name type="scientific">Bdellovibrio reynosensis</name>
    <dbReference type="NCBI Taxonomy" id="2835041"/>
    <lineage>
        <taxon>Bacteria</taxon>
        <taxon>Pseudomonadati</taxon>
        <taxon>Bdellovibrionota</taxon>
        <taxon>Bdellovibrionia</taxon>
        <taxon>Bdellovibrionales</taxon>
        <taxon>Pseudobdellovibrionaceae</taxon>
        <taxon>Bdellovibrio</taxon>
    </lineage>
</organism>
<keyword evidence="7" id="KW-1185">Reference proteome</keyword>
<dbReference type="Pfam" id="PF00698">
    <property type="entry name" value="Acyl_transf_1"/>
    <property type="match status" value="1"/>
</dbReference>
<dbReference type="SMART" id="SM00827">
    <property type="entry name" value="PKS_AT"/>
    <property type="match status" value="1"/>
</dbReference>
<proteinExistence type="predicted"/>
<dbReference type="PANTHER" id="PTHR42681">
    <property type="entry name" value="MALONYL-COA-ACYL CARRIER PROTEIN TRANSACYLASE, MITOCHONDRIAL"/>
    <property type="match status" value="1"/>
</dbReference>
<dbReference type="Gene3D" id="3.40.366.10">
    <property type="entry name" value="Malonyl-Coenzyme A Acyl Carrier Protein, domain 2"/>
    <property type="match status" value="1"/>
</dbReference>
<dbReference type="RefSeq" id="WP_243537780.1">
    <property type="nucleotide sequence ID" value="NZ_CP093442.1"/>
</dbReference>
<dbReference type="Proteomes" id="UP000830116">
    <property type="component" value="Chromosome"/>
</dbReference>
<reference evidence="6" key="1">
    <citation type="submission" date="2022-03" db="EMBL/GenBank/DDBJ databases">
        <title>Genome Identification and Characterization of new species Bdellovibrio reynosense LBG001 sp. nov. from a Mexico soil sample.</title>
        <authorList>
            <person name="Camilli A."/>
            <person name="Ajao Y."/>
            <person name="Guo X."/>
        </authorList>
    </citation>
    <scope>NUCLEOTIDE SEQUENCE</scope>
    <source>
        <strain evidence="6">LBG001</strain>
    </source>
</reference>
<dbReference type="EC" id="2.3.1.39" evidence="1"/>
<dbReference type="InterPro" id="IPR014043">
    <property type="entry name" value="Acyl_transferase_dom"/>
</dbReference>
<evidence type="ECO:0000256" key="2">
    <source>
        <dbReference type="ARBA" id="ARBA00022679"/>
    </source>
</evidence>
<evidence type="ECO:0000313" key="7">
    <source>
        <dbReference type="Proteomes" id="UP000830116"/>
    </source>
</evidence>
<dbReference type="GO" id="GO:0016746">
    <property type="term" value="F:acyltransferase activity"/>
    <property type="evidence" value="ECO:0007669"/>
    <property type="project" value="UniProtKB-KW"/>
</dbReference>
<evidence type="ECO:0000256" key="4">
    <source>
        <dbReference type="ARBA" id="ARBA00048462"/>
    </source>
</evidence>
<comment type="catalytic activity">
    <reaction evidence="4">
        <text>holo-[ACP] + malonyl-CoA = malonyl-[ACP] + CoA</text>
        <dbReference type="Rhea" id="RHEA:41792"/>
        <dbReference type="Rhea" id="RHEA-COMP:9623"/>
        <dbReference type="Rhea" id="RHEA-COMP:9685"/>
        <dbReference type="ChEBI" id="CHEBI:57287"/>
        <dbReference type="ChEBI" id="CHEBI:57384"/>
        <dbReference type="ChEBI" id="CHEBI:64479"/>
        <dbReference type="ChEBI" id="CHEBI:78449"/>
        <dbReference type="EC" id="2.3.1.39"/>
    </reaction>
</comment>
<dbReference type="EMBL" id="CP093442">
    <property type="protein sequence ID" value="UOF01344.1"/>
    <property type="molecule type" value="Genomic_DNA"/>
</dbReference>
<gene>
    <name evidence="6" type="ORF">MNR06_00050</name>
</gene>
<keyword evidence="2" id="KW-0808">Transferase</keyword>
<feature type="domain" description="Malonyl-CoA:ACP transacylase (MAT)" evidence="5">
    <location>
        <begin position="5"/>
        <end position="298"/>
    </location>
</feature>
<accession>A0ABY4C9D7</accession>
<evidence type="ECO:0000256" key="3">
    <source>
        <dbReference type="ARBA" id="ARBA00023315"/>
    </source>
</evidence>
<keyword evidence="3 6" id="KW-0012">Acyltransferase</keyword>
<evidence type="ECO:0000256" key="1">
    <source>
        <dbReference type="ARBA" id="ARBA00013258"/>
    </source>
</evidence>